<dbReference type="PANTHER" id="PTHR42748">
    <property type="entry name" value="NITROGEN METABOLITE REPRESSION PROTEIN NMRA FAMILY MEMBER"/>
    <property type="match status" value="1"/>
</dbReference>
<dbReference type="Pfam" id="PF05368">
    <property type="entry name" value="NmrA"/>
    <property type="match status" value="1"/>
</dbReference>
<name>A0ABN9NGV9_9MYCO</name>
<dbReference type="PANTHER" id="PTHR42748:SF7">
    <property type="entry name" value="NMRA LIKE REDOX SENSOR 1-RELATED"/>
    <property type="match status" value="1"/>
</dbReference>
<evidence type="ECO:0000313" key="5">
    <source>
        <dbReference type="Proteomes" id="UP001190336"/>
    </source>
</evidence>
<dbReference type="InterPro" id="IPR036291">
    <property type="entry name" value="NAD(P)-bd_dom_sf"/>
</dbReference>
<dbReference type="EMBL" id="OY726394">
    <property type="protein sequence ID" value="CAJ1506132.1"/>
    <property type="molecule type" value="Genomic_DNA"/>
</dbReference>
<dbReference type="InterPro" id="IPR051164">
    <property type="entry name" value="NmrA-like_oxidored"/>
</dbReference>
<dbReference type="InterPro" id="IPR008030">
    <property type="entry name" value="NmrA-like"/>
</dbReference>
<protein>
    <submittedName>
        <fullName evidence="4">NmrA family NAD(P)-binding protein</fullName>
    </submittedName>
</protein>
<sequence>MSTTAKSGPVAVIGATGQQGAATVDALLERGRTVRALVRNPAGAAARALADRGVEVVAADLDAPSSIEQAFAGVAGAFAMTTFGGAEGTAGEVRHGRIIGDAARAAGLPLLVYSSVGGAERRTGIPHFDSKWQVEEYLRPLVPLNVLRPTFFMENLRYLVRRDGDRVRLALPLPAGIPLQMVAVADIGRTAAALLDAADPTAAPIEIAGDELTGEQMADAIGTALGIPTDYAAAPLDVLGDDEDGRTMFSWFTRLPAYRADFARTARLVPGVENFAAWLQRNPILG</sequence>
<evidence type="ECO:0000256" key="2">
    <source>
        <dbReference type="ARBA" id="ARBA00022857"/>
    </source>
</evidence>
<keyword evidence="2" id="KW-0521">NADP</keyword>
<dbReference type="Gene3D" id="3.90.25.10">
    <property type="entry name" value="UDP-galactose 4-epimerase, domain 1"/>
    <property type="match status" value="1"/>
</dbReference>
<evidence type="ECO:0000313" key="4">
    <source>
        <dbReference type="EMBL" id="CAJ1506132.1"/>
    </source>
</evidence>
<comment type="similarity">
    <text evidence="1">Belongs to the NmrA-type oxidoreductase family.</text>
</comment>
<feature type="domain" description="NmrA-like" evidence="3">
    <location>
        <begin position="9"/>
        <end position="241"/>
    </location>
</feature>
<dbReference type="Proteomes" id="UP001190336">
    <property type="component" value="Chromosome"/>
</dbReference>
<proteinExistence type="inferred from homology"/>
<dbReference type="RefSeq" id="WP_308474511.1">
    <property type="nucleotide sequence ID" value="NZ_OY726394.1"/>
</dbReference>
<evidence type="ECO:0000256" key="1">
    <source>
        <dbReference type="ARBA" id="ARBA00006328"/>
    </source>
</evidence>
<dbReference type="SUPFAM" id="SSF51735">
    <property type="entry name" value="NAD(P)-binding Rossmann-fold domains"/>
    <property type="match status" value="1"/>
</dbReference>
<keyword evidence="5" id="KW-1185">Reference proteome</keyword>
<accession>A0ABN9NGV9</accession>
<organism evidence="4 5">
    <name type="scientific">[Mycobacterium] kokjensenii</name>
    <dbReference type="NCBI Taxonomy" id="3064287"/>
    <lineage>
        <taxon>Bacteria</taxon>
        <taxon>Bacillati</taxon>
        <taxon>Actinomycetota</taxon>
        <taxon>Actinomycetes</taxon>
        <taxon>Mycobacteriales</taxon>
        <taxon>Mycobacteriaceae</taxon>
        <taxon>Mycolicibacter</taxon>
    </lineage>
</organism>
<gene>
    <name evidence="4" type="ORF">MU0083_003869</name>
</gene>
<evidence type="ECO:0000259" key="3">
    <source>
        <dbReference type="Pfam" id="PF05368"/>
    </source>
</evidence>
<reference evidence="4 5" key="1">
    <citation type="submission" date="2023-08" db="EMBL/GenBank/DDBJ databases">
        <authorList>
            <person name="Folkvardsen B D."/>
            <person name="Norman A."/>
        </authorList>
    </citation>
    <scope>NUCLEOTIDE SEQUENCE [LARGE SCALE GENOMIC DNA]</scope>
    <source>
        <strain evidence="4 5">Mu0083</strain>
    </source>
</reference>
<dbReference type="Gene3D" id="3.40.50.720">
    <property type="entry name" value="NAD(P)-binding Rossmann-like Domain"/>
    <property type="match status" value="1"/>
</dbReference>